<evidence type="ECO:0000313" key="4">
    <source>
        <dbReference type="EMBL" id="WMV39013.1"/>
    </source>
</evidence>
<reference evidence="4" key="1">
    <citation type="submission" date="2023-08" db="EMBL/GenBank/DDBJ databases">
        <title>A de novo genome assembly of Solanum verrucosum Schlechtendal, a Mexican diploid species geographically isolated from the other diploid A-genome species in potato relatives.</title>
        <authorList>
            <person name="Hosaka K."/>
        </authorList>
    </citation>
    <scope>NUCLEOTIDE SEQUENCE</scope>
    <source>
        <tissue evidence="4">Young leaves</tissue>
    </source>
</reference>
<name>A0AAF0U4B8_SOLVR</name>
<keyword evidence="5" id="KW-1185">Reference proteome</keyword>
<feature type="region of interest" description="Disordered" evidence="1">
    <location>
        <begin position="153"/>
        <end position="199"/>
    </location>
</feature>
<evidence type="ECO:0000313" key="5">
    <source>
        <dbReference type="Proteomes" id="UP001234989"/>
    </source>
</evidence>
<dbReference type="InterPro" id="IPR023780">
    <property type="entry name" value="Chromo_domain"/>
</dbReference>
<evidence type="ECO:0000259" key="2">
    <source>
        <dbReference type="Pfam" id="PF00385"/>
    </source>
</evidence>
<dbReference type="EMBL" id="CP133618">
    <property type="protein sequence ID" value="WMV39013.1"/>
    <property type="molecule type" value="Genomic_DNA"/>
</dbReference>
<dbReference type="InterPro" id="IPR016197">
    <property type="entry name" value="Chromo-like_dom_sf"/>
</dbReference>
<evidence type="ECO:0000259" key="3">
    <source>
        <dbReference type="Pfam" id="PF24626"/>
    </source>
</evidence>
<dbReference type="InterPro" id="IPR056924">
    <property type="entry name" value="SH3_Tf2-1"/>
</dbReference>
<sequence>MKGVMRFGKKGKLSPRYIGPYRISKIMGNVAYELELPQELATDSLLYEEIPVRILDCQVRKLRAKEVASVKVLWRNQFVEEATWEAEEDMKKRYPHIFESGENADQVSQTNSSLEVNNSVRVPTMSKTHVIKISIQRIVDPIEHSESVVEEDQLKDREKFKNKRAKTSGNEFGHQKSNVNRSSFQHKQKGHSLSSASAPAPRNKYLTTTYCTNVSTIVRILRTSKVDLRIRKVVRHKRVLRLLHVLSVVEATQGVMVMETMEPSLFQLLYQTELYLDELLQGQAEEETVFMLSLVAKSKKIRQMLSLRESIVIVPFSVNHKSIMADVVELDMGVGSEHDMQPTTIDR</sequence>
<dbReference type="Proteomes" id="UP001234989">
    <property type="component" value="Chromosome 7"/>
</dbReference>
<dbReference type="SUPFAM" id="SSF54160">
    <property type="entry name" value="Chromo domain-like"/>
    <property type="match status" value="1"/>
</dbReference>
<dbReference type="AlphaFoldDB" id="A0AAF0U4B8"/>
<evidence type="ECO:0000256" key="1">
    <source>
        <dbReference type="SAM" id="MobiDB-lite"/>
    </source>
</evidence>
<accession>A0AAF0U4B8</accession>
<feature type="domain" description="Tf2-1-like SH3-like" evidence="3">
    <location>
        <begin position="5"/>
        <end position="41"/>
    </location>
</feature>
<protein>
    <recommendedName>
        <fullName evidence="6">Chromo domain-containing protein</fullName>
    </recommendedName>
</protein>
<evidence type="ECO:0008006" key="6">
    <source>
        <dbReference type="Google" id="ProtNLM"/>
    </source>
</evidence>
<dbReference type="PANTHER" id="PTHR46148">
    <property type="entry name" value="CHROMO DOMAIN-CONTAINING PROTEIN"/>
    <property type="match status" value="1"/>
</dbReference>
<feature type="domain" description="Chromo" evidence="2">
    <location>
        <begin position="52"/>
        <end position="98"/>
    </location>
</feature>
<dbReference type="Pfam" id="PF00385">
    <property type="entry name" value="Chromo"/>
    <property type="match status" value="1"/>
</dbReference>
<dbReference type="Pfam" id="PF24626">
    <property type="entry name" value="SH3_Tf2-1"/>
    <property type="match status" value="1"/>
</dbReference>
<dbReference type="PANTHER" id="PTHR46148:SF56">
    <property type="entry name" value="RETROTRANSPOSON PROTEIN"/>
    <property type="match status" value="1"/>
</dbReference>
<gene>
    <name evidence="4" type="ORF">MTR67_032398</name>
</gene>
<proteinExistence type="predicted"/>
<organism evidence="4 5">
    <name type="scientific">Solanum verrucosum</name>
    <dbReference type="NCBI Taxonomy" id="315347"/>
    <lineage>
        <taxon>Eukaryota</taxon>
        <taxon>Viridiplantae</taxon>
        <taxon>Streptophyta</taxon>
        <taxon>Embryophyta</taxon>
        <taxon>Tracheophyta</taxon>
        <taxon>Spermatophyta</taxon>
        <taxon>Magnoliopsida</taxon>
        <taxon>eudicotyledons</taxon>
        <taxon>Gunneridae</taxon>
        <taxon>Pentapetalae</taxon>
        <taxon>asterids</taxon>
        <taxon>lamiids</taxon>
        <taxon>Solanales</taxon>
        <taxon>Solanaceae</taxon>
        <taxon>Solanoideae</taxon>
        <taxon>Solaneae</taxon>
        <taxon>Solanum</taxon>
    </lineage>
</organism>
<feature type="compositionally biased region" description="Polar residues" evidence="1">
    <location>
        <begin position="167"/>
        <end position="183"/>
    </location>
</feature>